<sequence>MGMDAMPIHIKILYAYFLVIYPAIKNTLVLTIRFRDYTALTLAMERKQRIWRRGRCSEK</sequence>
<keyword evidence="1" id="KW-0472">Membrane</keyword>
<comment type="caution">
    <text evidence="2">The sequence shown here is derived from an EMBL/GenBank/DDBJ whole genome shotgun (WGS) entry which is preliminary data.</text>
</comment>
<proteinExistence type="predicted"/>
<feature type="transmembrane region" description="Helical" evidence="1">
    <location>
        <begin position="12"/>
        <end position="34"/>
    </location>
</feature>
<keyword evidence="1" id="KW-1133">Transmembrane helix</keyword>
<protein>
    <submittedName>
        <fullName evidence="2">Uncharacterized protein</fullName>
    </submittedName>
</protein>
<accession>E6Q8S8</accession>
<dbReference type="EMBL" id="CABP01000012">
    <property type="protein sequence ID" value="CBI03604.1"/>
    <property type="molecule type" value="Genomic_DNA"/>
</dbReference>
<keyword evidence="1" id="KW-0812">Transmembrane</keyword>
<gene>
    <name evidence="2" type="ORF">CARN5_3005</name>
</gene>
<reference evidence="2" key="1">
    <citation type="submission" date="2009-10" db="EMBL/GenBank/DDBJ databases">
        <title>Diversity of trophic interactions inside an arsenic-rich microbial ecosystem.</title>
        <authorList>
            <person name="Bertin P.N."/>
            <person name="Heinrich-Salmeron A."/>
            <person name="Pelletier E."/>
            <person name="Goulhen-Chollet F."/>
            <person name="Arsene-Ploetze F."/>
            <person name="Gallien S."/>
            <person name="Calteau A."/>
            <person name="Vallenet D."/>
            <person name="Casiot C."/>
            <person name="Chane-Woon-Ming B."/>
            <person name="Giloteaux L."/>
            <person name="Barakat M."/>
            <person name="Bonnefoy V."/>
            <person name="Bruneel O."/>
            <person name="Chandler M."/>
            <person name="Cleiss J."/>
            <person name="Duran R."/>
            <person name="Elbaz-Poulichet F."/>
            <person name="Fonknechten N."/>
            <person name="Lauga B."/>
            <person name="Mornico D."/>
            <person name="Ortet P."/>
            <person name="Schaeffer C."/>
            <person name="Siguier P."/>
            <person name="Alexander Thil Smith A."/>
            <person name="Van Dorsselaer A."/>
            <person name="Weissenbach J."/>
            <person name="Medigue C."/>
            <person name="Le Paslier D."/>
        </authorList>
    </citation>
    <scope>NUCLEOTIDE SEQUENCE</scope>
</reference>
<organism evidence="2">
    <name type="scientific">mine drainage metagenome</name>
    <dbReference type="NCBI Taxonomy" id="410659"/>
    <lineage>
        <taxon>unclassified sequences</taxon>
        <taxon>metagenomes</taxon>
        <taxon>ecological metagenomes</taxon>
    </lineage>
</organism>
<name>E6Q8S8_9ZZZZ</name>
<evidence type="ECO:0000256" key="1">
    <source>
        <dbReference type="SAM" id="Phobius"/>
    </source>
</evidence>
<dbReference type="AlphaFoldDB" id="E6Q8S8"/>
<evidence type="ECO:0000313" key="2">
    <source>
        <dbReference type="EMBL" id="CBI03604.1"/>
    </source>
</evidence>